<dbReference type="Gene3D" id="3.30.70.1320">
    <property type="entry name" value="Multidrug efflux transporter AcrB pore domain like"/>
    <property type="match status" value="1"/>
</dbReference>
<sequence>MDIARYSINTPVNTWLMILVCLIGGMVGLSNIGRLEDPAFTIKQAKVLTSYTGASAAKVEREITEPVEIAIQQMPQLRRVTSVSKPGQSEVTVEIKTNYDADKLPQIWDELRKRLSDMSGSLPNGAGKPKVVDDFGEVFGLYYALTAPDFTPYQLREFSRIIRRDLLMVPGVAKVEVNGVMQEQIVAEMDPNHIAGLGLSFPDVAALLQYNLRPFNSGRMLIEGNQVRIPIEAAKNHLQEIGNLMLAVPGSNATIRIQDFADLRLETKDVQPHLIRYQGDQAITLAVAAQNDVNIVEVGKAVQEQVKAVLARLPAGITLDAIYDQGKVVDESVDGFLLNLQLSVIVVTLTLCLFMGWRSGVVVGSILLMTVMGTIMTMWLFSLQLQRISLGAMVIAMGMLVDNAIVVAEGMMLRMQQGKSAREAASFIVKRTQWPLLGATVIGIAAFSGIGLSDDQTGEFLFSLFAVILISLILSWILAVTATPLFGSYFYKTENKVSQESFNSFLHKGYLAALRGALKFRWLTVAVLIAITAVAYANFGNVKKGFFPPSNTPIFYIHYWGPQNRDIRTTEAVMAEAEKVVMAGDNVDSVSTFIGRGADRFTLTYAPESANESYGLFLVRMDSADNIDAFANTIADKLASLDPDADIYVKRIIFGPGSAAKIEARFSGPDATVLRQLGEQALALFRADGQVKDTRHNWREKVITMMPLYDEYNASVAGVTRADFADAVQYTTNGLQLGKLRDGDYDYPIVAKTPNSESATVDSLRDAQVWSAQQRRYIPLSQVMEKIQLASEDVLRQRRNRIRTISVLAEPAAHETAAAALTRLQPALEAIPLPDGYKLEWGGEYESSRDAQKALGGGLPVSFLIMLLVTVLLFGKVRQPLIIWLIVPMAVVGVVSGLIATDMPFGFMSLLGFLSLFGMMIKNAIVLIEEIDLQIEEGKPVREAIVDASLSRLRPVSLAAITTILGMAPLLFDAFFADMSVTIMGGLTFATLLTLIAVPVLYSIMFRVSFRIKNLPQATTK</sequence>
<evidence type="ECO:0000313" key="3">
    <source>
        <dbReference type="Proteomes" id="UP000252558"/>
    </source>
</evidence>
<dbReference type="Gene3D" id="1.20.1640.10">
    <property type="entry name" value="Multidrug efflux transporter AcrB transmembrane domain"/>
    <property type="match status" value="2"/>
</dbReference>
<dbReference type="Gene3D" id="3.30.70.1440">
    <property type="entry name" value="Multidrug efflux transporter AcrB pore domain"/>
    <property type="match status" value="1"/>
</dbReference>
<feature type="transmembrane region" description="Helical" evidence="1">
    <location>
        <begin position="388"/>
        <end position="413"/>
    </location>
</feature>
<dbReference type="SUPFAM" id="SSF82693">
    <property type="entry name" value="Multidrug efflux transporter AcrB pore domain, PN1, PN2, PC1 and PC2 subdomains"/>
    <property type="match status" value="2"/>
</dbReference>
<accession>A0A368NIP7</accession>
<name>A0A368NIP7_9GAMM</name>
<feature type="transmembrane region" description="Helical" evidence="1">
    <location>
        <begin position="434"/>
        <end position="452"/>
    </location>
</feature>
<dbReference type="AlphaFoldDB" id="A0A368NIP7"/>
<keyword evidence="3" id="KW-1185">Reference proteome</keyword>
<keyword evidence="1" id="KW-0812">Transmembrane</keyword>
<dbReference type="GO" id="GO:0005886">
    <property type="term" value="C:plasma membrane"/>
    <property type="evidence" value="ECO:0007669"/>
    <property type="project" value="TreeGrafter"/>
</dbReference>
<dbReference type="RefSeq" id="WP_114338520.1">
    <property type="nucleotide sequence ID" value="NZ_QPID01000006.1"/>
</dbReference>
<keyword evidence="1" id="KW-0472">Membrane</keyword>
<dbReference type="InterPro" id="IPR027463">
    <property type="entry name" value="AcrB_DN_DC_subdom"/>
</dbReference>
<feature type="transmembrane region" description="Helical" evidence="1">
    <location>
        <begin position="905"/>
        <end position="928"/>
    </location>
</feature>
<reference evidence="2 3" key="1">
    <citation type="submission" date="2018-07" db="EMBL/GenBank/DDBJ databases">
        <title>Corallincola holothuriorum sp. nov., a new facultative anaerobe isolated from sea cucumber Apostichopus japonicus.</title>
        <authorList>
            <person name="Xia H."/>
        </authorList>
    </citation>
    <scope>NUCLEOTIDE SEQUENCE [LARGE SCALE GENOMIC DNA]</scope>
    <source>
        <strain evidence="2 3">C4</strain>
    </source>
</reference>
<feature type="transmembrane region" description="Helical" evidence="1">
    <location>
        <begin position="958"/>
        <end position="977"/>
    </location>
</feature>
<dbReference type="OrthoDB" id="9757940at2"/>
<dbReference type="Gene3D" id="3.30.70.1430">
    <property type="entry name" value="Multidrug efflux transporter AcrB pore domain"/>
    <property type="match status" value="2"/>
</dbReference>
<gene>
    <name evidence="2" type="ORF">DU002_11440</name>
</gene>
<proteinExistence type="predicted"/>
<organism evidence="2 3">
    <name type="scientific">Corallincola holothuriorum</name>
    <dbReference type="NCBI Taxonomy" id="2282215"/>
    <lineage>
        <taxon>Bacteria</taxon>
        <taxon>Pseudomonadati</taxon>
        <taxon>Pseudomonadota</taxon>
        <taxon>Gammaproteobacteria</taxon>
        <taxon>Alteromonadales</taxon>
        <taxon>Psychromonadaceae</taxon>
        <taxon>Corallincola</taxon>
    </lineage>
</organism>
<dbReference type="GO" id="GO:0042910">
    <property type="term" value="F:xenobiotic transmembrane transporter activity"/>
    <property type="evidence" value="ECO:0007669"/>
    <property type="project" value="TreeGrafter"/>
</dbReference>
<keyword evidence="1" id="KW-1133">Transmembrane helix</keyword>
<evidence type="ECO:0000256" key="1">
    <source>
        <dbReference type="SAM" id="Phobius"/>
    </source>
</evidence>
<protein>
    <submittedName>
        <fullName evidence="2">AcrB/AcrD/AcrF family protein</fullName>
    </submittedName>
</protein>
<dbReference type="PANTHER" id="PTHR32063">
    <property type="match status" value="1"/>
</dbReference>
<feature type="transmembrane region" description="Helical" evidence="1">
    <location>
        <begin position="336"/>
        <end position="354"/>
    </location>
</feature>
<evidence type="ECO:0000313" key="2">
    <source>
        <dbReference type="EMBL" id="RCU49524.1"/>
    </source>
</evidence>
<comment type="caution">
    <text evidence="2">The sequence shown here is derived from an EMBL/GenBank/DDBJ whole genome shotgun (WGS) entry which is preliminary data.</text>
</comment>
<dbReference type="EMBL" id="QPID01000006">
    <property type="protein sequence ID" value="RCU49524.1"/>
    <property type="molecule type" value="Genomic_DNA"/>
</dbReference>
<dbReference type="SUPFAM" id="SSF82714">
    <property type="entry name" value="Multidrug efflux transporter AcrB TolC docking domain, DN and DC subdomains"/>
    <property type="match status" value="2"/>
</dbReference>
<dbReference type="Pfam" id="PF00873">
    <property type="entry name" value="ACR_tran"/>
    <property type="match status" value="1"/>
</dbReference>
<dbReference type="Gene3D" id="3.30.2090.10">
    <property type="entry name" value="Multidrug efflux transporter AcrB TolC docking domain, DN and DC subdomains"/>
    <property type="match status" value="2"/>
</dbReference>
<feature type="transmembrane region" description="Helical" evidence="1">
    <location>
        <begin position="520"/>
        <end position="539"/>
    </location>
</feature>
<feature type="transmembrane region" description="Helical" evidence="1">
    <location>
        <begin position="361"/>
        <end position="382"/>
    </location>
</feature>
<feature type="transmembrane region" description="Helical" evidence="1">
    <location>
        <begin position="881"/>
        <end position="899"/>
    </location>
</feature>
<dbReference type="SUPFAM" id="SSF82866">
    <property type="entry name" value="Multidrug efflux transporter AcrB transmembrane domain"/>
    <property type="match status" value="2"/>
</dbReference>
<dbReference type="PANTHER" id="PTHR32063:SF18">
    <property type="entry name" value="CATION EFFLUX SYSTEM PROTEIN"/>
    <property type="match status" value="1"/>
</dbReference>
<feature type="transmembrane region" description="Helical" evidence="1">
    <location>
        <begin position="464"/>
        <end position="491"/>
    </location>
</feature>
<dbReference type="PRINTS" id="PR00702">
    <property type="entry name" value="ACRIFLAVINRP"/>
</dbReference>
<feature type="transmembrane region" description="Helical" evidence="1">
    <location>
        <begin position="12"/>
        <end position="33"/>
    </location>
</feature>
<dbReference type="Proteomes" id="UP000252558">
    <property type="component" value="Unassembled WGS sequence"/>
</dbReference>
<feature type="transmembrane region" description="Helical" evidence="1">
    <location>
        <begin position="983"/>
        <end position="1004"/>
    </location>
</feature>
<dbReference type="InterPro" id="IPR001036">
    <property type="entry name" value="Acrflvin-R"/>
</dbReference>
<feature type="transmembrane region" description="Helical" evidence="1">
    <location>
        <begin position="854"/>
        <end position="874"/>
    </location>
</feature>